<reference evidence="2 3" key="1">
    <citation type="journal article" date="2023" name="bioRxiv">
        <title>Conserved and derived expression patterns and positive selection on dental genes reveal complex evolutionary context of ever-growing rodent molars.</title>
        <authorList>
            <person name="Calamari Z.T."/>
            <person name="Song A."/>
            <person name="Cohen E."/>
            <person name="Akter M."/>
            <person name="Roy R.D."/>
            <person name="Hallikas O."/>
            <person name="Christensen M.M."/>
            <person name="Li P."/>
            <person name="Marangoni P."/>
            <person name="Jernvall J."/>
            <person name="Klein O.D."/>
        </authorList>
    </citation>
    <scope>NUCLEOTIDE SEQUENCE [LARGE SCALE GENOMIC DNA]</scope>
    <source>
        <strain evidence="2">V071</strain>
    </source>
</reference>
<dbReference type="InterPro" id="IPR045052">
    <property type="entry name" value="Copine"/>
</dbReference>
<feature type="domain" description="Copine C-terminal" evidence="1">
    <location>
        <begin position="20"/>
        <end position="75"/>
    </location>
</feature>
<dbReference type="GO" id="GO:0005544">
    <property type="term" value="F:calcium-dependent phospholipid binding"/>
    <property type="evidence" value="ECO:0007669"/>
    <property type="project" value="InterPro"/>
</dbReference>
<evidence type="ECO:0000313" key="2">
    <source>
        <dbReference type="EMBL" id="KAK7804492.1"/>
    </source>
</evidence>
<sequence>MFTVGIDFTASNGNPLDPSSLHYINPMGTNEYLSAIWAVGQIIQDYDSDKMFPALGFGAQLPPDWKVSGMEATSFGGDGTGAGEEWGGGLSPDCTCVLVEG</sequence>
<dbReference type="Pfam" id="PF07002">
    <property type="entry name" value="Copine"/>
    <property type="match status" value="1"/>
</dbReference>
<comment type="caution">
    <text evidence="2">The sequence shown here is derived from an EMBL/GenBank/DDBJ whole genome shotgun (WGS) entry which is preliminary data.</text>
</comment>
<evidence type="ECO:0000259" key="1">
    <source>
        <dbReference type="Pfam" id="PF07002"/>
    </source>
</evidence>
<dbReference type="PANTHER" id="PTHR10857">
    <property type="entry name" value="COPINE"/>
    <property type="match status" value="1"/>
</dbReference>
<dbReference type="AlphaFoldDB" id="A0AAW0HQW9"/>
<dbReference type="InterPro" id="IPR010734">
    <property type="entry name" value="Copine_C"/>
</dbReference>
<protein>
    <recommendedName>
        <fullName evidence="1">Copine C-terminal domain-containing protein</fullName>
    </recommendedName>
</protein>
<dbReference type="EMBL" id="JBBHLL010000377">
    <property type="protein sequence ID" value="KAK7804492.1"/>
    <property type="molecule type" value="Genomic_DNA"/>
</dbReference>
<dbReference type="Proteomes" id="UP001488838">
    <property type="component" value="Unassembled WGS sequence"/>
</dbReference>
<gene>
    <name evidence="2" type="ORF">U0070_022110</name>
</gene>
<dbReference type="PANTHER" id="PTHR10857:SF3">
    <property type="entry name" value="COPINE-2"/>
    <property type="match status" value="1"/>
</dbReference>
<dbReference type="GO" id="GO:0071277">
    <property type="term" value="P:cellular response to calcium ion"/>
    <property type="evidence" value="ECO:0007669"/>
    <property type="project" value="TreeGrafter"/>
</dbReference>
<proteinExistence type="predicted"/>
<keyword evidence="3" id="KW-1185">Reference proteome</keyword>
<accession>A0AAW0HQW9</accession>
<organism evidence="2 3">
    <name type="scientific">Myodes glareolus</name>
    <name type="common">Bank vole</name>
    <name type="synonym">Clethrionomys glareolus</name>
    <dbReference type="NCBI Taxonomy" id="447135"/>
    <lineage>
        <taxon>Eukaryota</taxon>
        <taxon>Metazoa</taxon>
        <taxon>Chordata</taxon>
        <taxon>Craniata</taxon>
        <taxon>Vertebrata</taxon>
        <taxon>Euteleostomi</taxon>
        <taxon>Mammalia</taxon>
        <taxon>Eutheria</taxon>
        <taxon>Euarchontoglires</taxon>
        <taxon>Glires</taxon>
        <taxon>Rodentia</taxon>
        <taxon>Myomorpha</taxon>
        <taxon>Muroidea</taxon>
        <taxon>Cricetidae</taxon>
        <taxon>Arvicolinae</taxon>
        <taxon>Myodes</taxon>
    </lineage>
</organism>
<name>A0AAW0HQW9_MYOGA</name>
<dbReference type="GO" id="GO:0005886">
    <property type="term" value="C:plasma membrane"/>
    <property type="evidence" value="ECO:0007669"/>
    <property type="project" value="TreeGrafter"/>
</dbReference>
<evidence type="ECO:0000313" key="3">
    <source>
        <dbReference type="Proteomes" id="UP001488838"/>
    </source>
</evidence>